<keyword evidence="4" id="KW-1185">Reference proteome</keyword>
<reference evidence="3 4" key="1">
    <citation type="submission" date="2020-04" db="EMBL/GenBank/DDBJ databases">
        <title>MicrobeNet Type strains.</title>
        <authorList>
            <person name="Nicholson A.C."/>
        </authorList>
    </citation>
    <scope>NUCLEOTIDE SEQUENCE [LARGE SCALE GENOMIC DNA]</scope>
    <source>
        <strain evidence="3 4">DSM 45078</strain>
    </source>
</reference>
<sequence>MAKTEKRRLGELGVARGKGIGLRWNTLVDTGTVGSGEFGSLAGVRAYFDGLQDPRLMIVGGPGSGKTVAALNLMLDLLDQRAGTERDRLPVPVRLNASSWDPDSNSFEEWLAQRIAQDYSLGLRVTRELVGTDRILPVLDGLDEMDSDSREPARARAALDQLNEVHWLGRPIIVTARMDAYRKLSELHGESGLYEASVIALQALTAQQIADYLKSWHDVNGGQKWTSVQGKLEADPDGIFAQTLRTPWMLGLTIQFLKHKRAGDTAVLTEATTREAIEDVLFSALIPSAVAAQLRDAHSRQKYTCGEVSAWMRALARHFAPGTSVVGRGDFALDQIWSLAGDLRCRLLHAVVAAVTGFGAVFTFFIAPAVWAGIDVAPATRDGLVIGTLCALVCGFRGYWPSRPSSRKALWRTYKTGDVKRWVKASVVGVGAGFALAICGFLASRHPAAPNPLPPRDAAEGAGLVGTLTALVLIFGISLTGHRQPRLDEKRIIRDDARAAVYVGVITWLMLVSIVTVLAFVKKSSEGDLPLSLLALSPLLVILMALAGAPMGIALGALIFLARAKASIRYGCARALFTVGSGFASSPAPFLDWARGSGLLRVTGAAYQFRHQSYQEWLAAQP</sequence>
<feature type="transmembrane region" description="Helical" evidence="1">
    <location>
        <begin position="347"/>
        <end position="371"/>
    </location>
</feature>
<proteinExistence type="predicted"/>
<keyword evidence="1" id="KW-1133">Transmembrane helix</keyword>
<feature type="domain" description="NACHT" evidence="2">
    <location>
        <begin position="56"/>
        <end position="217"/>
    </location>
</feature>
<feature type="transmembrane region" description="Helical" evidence="1">
    <location>
        <begin position="500"/>
        <end position="521"/>
    </location>
</feature>
<gene>
    <name evidence="3" type="ORF">HGA13_27465</name>
</gene>
<feature type="transmembrane region" description="Helical" evidence="1">
    <location>
        <begin position="463"/>
        <end position="480"/>
    </location>
</feature>
<dbReference type="Proteomes" id="UP000565715">
    <property type="component" value="Unassembled WGS sequence"/>
</dbReference>
<dbReference type="EMBL" id="JAAXOO010000007">
    <property type="protein sequence ID" value="NKY36782.1"/>
    <property type="molecule type" value="Genomic_DNA"/>
</dbReference>
<dbReference type="InterPro" id="IPR007111">
    <property type="entry name" value="NACHT_NTPase"/>
</dbReference>
<comment type="caution">
    <text evidence="3">The sequence shown here is derived from an EMBL/GenBank/DDBJ whole genome shotgun (WGS) entry which is preliminary data.</text>
</comment>
<feature type="transmembrane region" description="Helical" evidence="1">
    <location>
        <begin position="533"/>
        <end position="561"/>
    </location>
</feature>
<evidence type="ECO:0000259" key="2">
    <source>
        <dbReference type="Pfam" id="PF05729"/>
    </source>
</evidence>
<dbReference type="AlphaFoldDB" id="A0A846XLB0"/>
<evidence type="ECO:0000256" key="1">
    <source>
        <dbReference type="SAM" id="Phobius"/>
    </source>
</evidence>
<organism evidence="3 4">
    <name type="scientific">Nocardia speluncae</name>
    <dbReference type="NCBI Taxonomy" id="419477"/>
    <lineage>
        <taxon>Bacteria</taxon>
        <taxon>Bacillati</taxon>
        <taxon>Actinomycetota</taxon>
        <taxon>Actinomycetes</taxon>
        <taxon>Mycobacteriales</taxon>
        <taxon>Nocardiaceae</taxon>
        <taxon>Nocardia</taxon>
    </lineage>
</organism>
<accession>A0A846XLB0</accession>
<name>A0A846XLB0_9NOCA</name>
<dbReference type="InterPro" id="IPR027417">
    <property type="entry name" value="P-loop_NTPase"/>
</dbReference>
<keyword evidence="1" id="KW-0812">Transmembrane</keyword>
<protein>
    <submittedName>
        <fullName evidence="3">NACHT domain-containing protein</fullName>
    </submittedName>
</protein>
<keyword evidence="1" id="KW-0472">Membrane</keyword>
<feature type="transmembrane region" description="Helical" evidence="1">
    <location>
        <begin position="383"/>
        <end position="400"/>
    </location>
</feature>
<evidence type="ECO:0000313" key="4">
    <source>
        <dbReference type="Proteomes" id="UP000565715"/>
    </source>
</evidence>
<feature type="transmembrane region" description="Helical" evidence="1">
    <location>
        <begin position="421"/>
        <end position="443"/>
    </location>
</feature>
<dbReference type="Gene3D" id="3.40.50.300">
    <property type="entry name" value="P-loop containing nucleotide triphosphate hydrolases"/>
    <property type="match status" value="1"/>
</dbReference>
<dbReference type="SUPFAM" id="SSF52540">
    <property type="entry name" value="P-loop containing nucleoside triphosphate hydrolases"/>
    <property type="match status" value="1"/>
</dbReference>
<evidence type="ECO:0000313" key="3">
    <source>
        <dbReference type="EMBL" id="NKY36782.1"/>
    </source>
</evidence>
<dbReference type="Pfam" id="PF05729">
    <property type="entry name" value="NACHT"/>
    <property type="match status" value="1"/>
</dbReference>